<reference evidence="2 3" key="1">
    <citation type="submission" date="2022-06" db="EMBL/GenBank/DDBJ databases">
        <title>A taxonomic note on the genus Prevotella: Description of four novel genera and emended description of the genera Hallella and Xylanibacter.</title>
        <authorList>
            <person name="Hitch T.C.A."/>
        </authorList>
    </citation>
    <scope>NUCLEOTIDE SEQUENCE [LARGE SCALE GENOMIC DNA]</scope>
    <source>
        <strain evidence="2 3">DSM 100619</strain>
    </source>
</reference>
<proteinExistence type="predicted"/>
<dbReference type="EMBL" id="JAMXLY010000010">
    <property type="protein sequence ID" value="MCO6025029.1"/>
    <property type="molecule type" value="Genomic_DNA"/>
</dbReference>
<keyword evidence="1" id="KW-0472">Membrane</keyword>
<gene>
    <name evidence="2" type="ORF">NG821_04095</name>
</gene>
<name>A0ABT1BVB9_9BACT</name>
<protein>
    <submittedName>
        <fullName evidence="2">Uncharacterized protein</fullName>
    </submittedName>
</protein>
<dbReference type="Proteomes" id="UP001204015">
    <property type="component" value="Unassembled WGS sequence"/>
</dbReference>
<keyword evidence="3" id="KW-1185">Reference proteome</keyword>
<sequence length="128" mass="14604">MNKDMKEESIERMFGRKHPFKVPEGYFEQFPARLMAALPEQQKPLSIASAHVSKVRLLHKFHIWQIGVAAASVIAVLFTLNLLFFRKSAQPVQRAQNPSVNMAVDQAFDFGMIDNEDIYTDLADNESH</sequence>
<evidence type="ECO:0000313" key="2">
    <source>
        <dbReference type="EMBL" id="MCO6025029.1"/>
    </source>
</evidence>
<evidence type="ECO:0000256" key="1">
    <source>
        <dbReference type="SAM" id="Phobius"/>
    </source>
</evidence>
<organism evidence="2 3">
    <name type="scientific">Segatella cerevisiae</name>
    <dbReference type="NCBI Taxonomy" id="2053716"/>
    <lineage>
        <taxon>Bacteria</taxon>
        <taxon>Pseudomonadati</taxon>
        <taxon>Bacteroidota</taxon>
        <taxon>Bacteroidia</taxon>
        <taxon>Bacteroidales</taxon>
        <taxon>Prevotellaceae</taxon>
        <taxon>Segatella</taxon>
    </lineage>
</organism>
<evidence type="ECO:0000313" key="3">
    <source>
        <dbReference type="Proteomes" id="UP001204015"/>
    </source>
</evidence>
<feature type="transmembrane region" description="Helical" evidence="1">
    <location>
        <begin position="63"/>
        <end position="85"/>
    </location>
</feature>
<keyword evidence="1" id="KW-0812">Transmembrane</keyword>
<accession>A0ABT1BVB9</accession>
<keyword evidence="1" id="KW-1133">Transmembrane helix</keyword>
<comment type="caution">
    <text evidence="2">The sequence shown here is derived from an EMBL/GenBank/DDBJ whole genome shotgun (WGS) entry which is preliminary data.</text>
</comment>